<protein>
    <submittedName>
        <fullName evidence="1">Uncharacterized protein</fullName>
    </submittedName>
</protein>
<evidence type="ECO:0000313" key="1">
    <source>
        <dbReference type="EMBL" id="CAM9722729.1"/>
    </source>
</evidence>
<proteinExistence type="predicted"/>
<evidence type="ECO:0000313" key="2">
    <source>
        <dbReference type="Proteomes" id="UP001162501"/>
    </source>
</evidence>
<reference evidence="1" key="1">
    <citation type="submission" date="2023-05" db="EMBL/GenBank/DDBJ databases">
        <authorList>
            <consortium name="ELIXIR-Norway"/>
        </authorList>
    </citation>
    <scope>NUCLEOTIDE SEQUENCE</scope>
</reference>
<sequence>MEVTQLAGCSWDPKGPPALALSLGTHLNPPSLPAAPPGPLSQVLPGKRVGLQGAQDRCWLPLLQGRSRGPAQGPLAWGRGAVCPGGSEMGPAAATTPASSVVPACLPSSSPALAHLIPVNIFL</sequence>
<name>A0AC59YIM1_RANTA</name>
<gene>
    <name evidence="1" type="ORF">MRATA1EN22A_LOCUS6531</name>
</gene>
<reference evidence="1" key="2">
    <citation type="submission" date="2025-03" db="EMBL/GenBank/DDBJ databases">
        <authorList>
            <consortium name="ELIXIR-Norway"/>
            <consortium name="Elixir Norway"/>
        </authorList>
    </citation>
    <scope>NUCLEOTIDE SEQUENCE</scope>
</reference>
<organism evidence="1 2">
    <name type="scientific">Rangifer tarandus platyrhynchus</name>
    <name type="common">Svalbard reindeer</name>
    <dbReference type="NCBI Taxonomy" id="3082113"/>
    <lineage>
        <taxon>Eukaryota</taxon>
        <taxon>Metazoa</taxon>
        <taxon>Chordata</taxon>
        <taxon>Craniata</taxon>
        <taxon>Vertebrata</taxon>
        <taxon>Euteleostomi</taxon>
        <taxon>Mammalia</taxon>
        <taxon>Eutheria</taxon>
        <taxon>Laurasiatheria</taxon>
        <taxon>Artiodactyla</taxon>
        <taxon>Ruminantia</taxon>
        <taxon>Pecora</taxon>
        <taxon>Cervidae</taxon>
        <taxon>Odocoileinae</taxon>
        <taxon>Rangifer</taxon>
    </lineage>
</organism>
<accession>A0AC59YIM1</accession>
<dbReference type="Proteomes" id="UP001162501">
    <property type="component" value="Chromosome 16"/>
</dbReference>
<dbReference type="EMBL" id="OX596100">
    <property type="protein sequence ID" value="CAM9722729.1"/>
    <property type="molecule type" value="Genomic_DNA"/>
</dbReference>